<proteinExistence type="predicted"/>
<dbReference type="AlphaFoldDB" id="Q6MAX3"/>
<reference evidence="1 2" key="1">
    <citation type="journal article" date="2004" name="Science">
        <title>Illuminating the evolutionary history of chlamydiae.</title>
        <authorList>
            <person name="Horn M."/>
            <person name="Collingro A."/>
            <person name="Schmitz-Esser S."/>
            <person name="Beier C.L."/>
            <person name="Purkhold U."/>
            <person name="Fartmann B."/>
            <person name="Brandt P."/>
            <person name="Nyakatura G.J."/>
            <person name="Droege M."/>
            <person name="Frishman D."/>
            <person name="Rattei T."/>
            <person name="Mewes H."/>
            <person name="Wagner M."/>
        </authorList>
    </citation>
    <scope>NUCLEOTIDE SEQUENCE [LARGE SCALE GENOMIC DNA]</scope>
    <source>
        <strain evidence="1 2">UWE25</strain>
    </source>
</reference>
<dbReference type="HOGENOM" id="CLU_2344150_0_0_0"/>
<evidence type="ECO:0000313" key="1">
    <source>
        <dbReference type="EMBL" id="CAF24276.1"/>
    </source>
</evidence>
<dbReference type="KEGG" id="pcu:PC_RS07430"/>
<dbReference type="EMBL" id="BX908798">
    <property type="protein sequence ID" value="CAF24276.1"/>
    <property type="molecule type" value="Genomic_DNA"/>
</dbReference>
<dbReference type="RefSeq" id="WP_011176098.1">
    <property type="nucleotide sequence ID" value="NC_005861.2"/>
</dbReference>
<protein>
    <submittedName>
        <fullName evidence="1">Uncharacterized protein</fullName>
    </submittedName>
</protein>
<gene>
    <name evidence="1" type="ORF">PC_RS07430</name>
</gene>
<dbReference type="Proteomes" id="UP000000529">
    <property type="component" value="Chromosome"/>
</dbReference>
<organism evidence="1 2">
    <name type="scientific">Protochlamydia amoebophila (strain UWE25)</name>
    <dbReference type="NCBI Taxonomy" id="264201"/>
    <lineage>
        <taxon>Bacteria</taxon>
        <taxon>Pseudomonadati</taxon>
        <taxon>Chlamydiota</taxon>
        <taxon>Chlamydiia</taxon>
        <taxon>Parachlamydiales</taxon>
        <taxon>Parachlamydiaceae</taxon>
        <taxon>Candidatus Protochlamydia</taxon>
    </lineage>
</organism>
<sequence>MPTVHYLPGIPNKATHEFAHVFYLKEIEKKINKLSENRIGQNFLQKYGKNHNGFDEYLSNTELNLEIILASQKIQSIERKSTLLISYNQNDANLLLL</sequence>
<accession>Q6MAX3</accession>
<evidence type="ECO:0000313" key="2">
    <source>
        <dbReference type="Proteomes" id="UP000000529"/>
    </source>
</evidence>
<name>Q6MAX3_PARUW</name>
<keyword evidence="2" id="KW-1185">Reference proteome</keyword>